<dbReference type="AlphaFoldDB" id="A0A5C5YPN7"/>
<keyword evidence="2" id="KW-1185">Reference proteome</keyword>
<evidence type="ECO:0000313" key="1">
    <source>
        <dbReference type="EMBL" id="TWT76789.1"/>
    </source>
</evidence>
<dbReference type="RefSeq" id="WP_419195308.1">
    <property type="nucleotide sequence ID" value="NZ_SJPJ01000002.1"/>
</dbReference>
<proteinExistence type="predicted"/>
<protein>
    <submittedName>
        <fullName evidence="1">Uncharacterized protein</fullName>
    </submittedName>
</protein>
<dbReference type="EMBL" id="SJPJ01000002">
    <property type="protein sequence ID" value="TWT76789.1"/>
    <property type="molecule type" value="Genomic_DNA"/>
</dbReference>
<sequence>MRSEYAVAASTVYLVNGDKADYVQEGADLKITLPAKPLTEYDTVVKVGFTKSNWGAINRFVLGSVDDSLLKIHENGCVEYEMENDWSVRSHALVERGGSGAA</sequence>
<dbReference type="Proteomes" id="UP000315010">
    <property type="component" value="Unassembled WGS sequence"/>
</dbReference>
<organism evidence="1 2">
    <name type="scientific">Novipirellula herctigrandis</name>
    <dbReference type="NCBI Taxonomy" id="2527986"/>
    <lineage>
        <taxon>Bacteria</taxon>
        <taxon>Pseudomonadati</taxon>
        <taxon>Planctomycetota</taxon>
        <taxon>Planctomycetia</taxon>
        <taxon>Pirellulales</taxon>
        <taxon>Pirellulaceae</taxon>
        <taxon>Novipirellula</taxon>
    </lineage>
</organism>
<name>A0A5C5YPN7_9BACT</name>
<evidence type="ECO:0000313" key="2">
    <source>
        <dbReference type="Proteomes" id="UP000315010"/>
    </source>
</evidence>
<gene>
    <name evidence="1" type="ORF">CA13_72880</name>
</gene>
<accession>A0A5C5YPN7</accession>
<comment type="caution">
    <text evidence="1">The sequence shown here is derived from an EMBL/GenBank/DDBJ whole genome shotgun (WGS) entry which is preliminary data.</text>
</comment>
<reference evidence="1 2" key="1">
    <citation type="submission" date="2019-02" db="EMBL/GenBank/DDBJ databases">
        <title>Deep-cultivation of Planctomycetes and their phenomic and genomic characterization uncovers novel biology.</title>
        <authorList>
            <person name="Wiegand S."/>
            <person name="Jogler M."/>
            <person name="Boedeker C."/>
            <person name="Pinto D."/>
            <person name="Vollmers J."/>
            <person name="Rivas-Marin E."/>
            <person name="Kohn T."/>
            <person name="Peeters S.H."/>
            <person name="Heuer A."/>
            <person name="Rast P."/>
            <person name="Oberbeckmann S."/>
            <person name="Bunk B."/>
            <person name="Jeske O."/>
            <person name="Meyerdierks A."/>
            <person name="Storesund J.E."/>
            <person name="Kallscheuer N."/>
            <person name="Luecker S."/>
            <person name="Lage O.M."/>
            <person name="Pohl T."/>
            <person name="Merkel B.J."/>
            <person name="Hornburger P."/>
            <person name="Mueller R.-W."/>
            <person name="Bruemmer F."/>
            <person name="Labrenz M."/>
            <person name="Spormann A.M."/>
            <person name="Op Den Camp H."/>
            <person name="Overmann J."/>
            <person name="Amann R."/>
            <person name="Jetten M.S.M."/>
            <person name="Mascher T."/>
            <person name="Medema M.H."/>
            <person name="Devos D.P."/>
            <person name="Kaster A.-K."/>
            <person name="Ovreas L."/>
            <person name="Rohde M."/>
            <person name="Galperin M.Y."/>
            <person name="Jogler C."/>
        </authorList>
    </citation>
    <scope>NUCLEOTIDE SEQUENCE [LARGE SCALE GENOMIC DNA]</scope>
    <source>
        <strain evidence="1 2">CA13</strain>
    </source>
</reference>